<dbReference type="SUPFAM" id="SSF50891">
    <property type="entry name" value="Cyclophilin-like"/>
    <property type="match status" value="1"/>
</dbReference>
<dbReference type="Proteomes" id="UP000681722">
    <property type="component" value="Unassembled WGS sequence"/>
</dbReference>
<comment type="caution">
    <text evidence="6">The sequence shown here is derived from an EMBL/GenBank/DDBJ whole genome shotgun (WGS) entry which is preliminary data.</text>
</comment>
<evidence type="ECO:0000313" key="7">
    <source>
        <dbReference type="EMBL" id="CAF1525766.1"/>
    </source>
</evidence>
<keyword evidence="3 4" id="KW-0413">Isomerase</keyword>
<evidence type="ECO:0000256" key="2">
    <source>
        <dbReference type="ARBA" id="ARBA00023110"/>
    </source>
</evidence>
<dbReference type="EMBL" id="CAJNOQ010000375">
    <property type="protein sequence ID" value="CAF0793935.1"/>
    <property type="molecule type" value="Genomic_DNA"/>
</dbReference>
<dbReference type="PRINTS" id="PR00153">
    <property type="entry name" value="CSAPPISMRASE"/>
</dbReference>
<evidence type="ECO:0000313" key="8">
    <source>
        <dbReference type="EMBL" id="CAF3578372.1"/>
    </source>
</evidence>
<dbReference type="PANTHER" id="PTHR11071:SF547">
    <property type="entry name" value="PEPTIDYL-PROLYL CIS-TRANS ISOMERASE"/>
    <property type="match status" value="1"/>
</dbReference>
<dbReference type="GO" id="GO:0016018">
    <property type="term" value="F:cyclosporin A binding"/>
    <property type="evidence" value="ECO:0007669"/>
    <property type="project" value="TreeGrafter"/>
</dbReference>
<evidence type="ECO:0000256" key="4">
    <source>
        <dbReference type="RuleBase" id="RU363019"/>
    </source>
</evidence>
<dbReference type="InterPro" id="IPR002130">
    <property type="entry name" value="Cyclophilin-type_PPIase_dom"/>
</dbReference>
<comment type="function">
    <text evidence="4">PPIases accelerate the folding of proteins. It catalyzes the cis-trans isomerization of proline imidic peptide bonds in oligopeptides.</text>
</comment>
<dbReference type="EMBL" id="CAJOBA010058984">
    <property type="protein sequence ID" value="CAF4312493.1"/>
    <property type="molecule type" value="Genomic_DNA"/>
</dbReference>
<evidence type="ECO:0000256" key="1">
    <source>
        <dbReference type="ARBA" id="ARBA00000971"/>
    </source>
</evidence>
<sequence length="235" mass="26716">MINFLKYTFAIVLLGYYCDGTLAVVDDQPDSTPPERYTITHEAVFDIVVRENAESTEILQSGQIIIGLFGDIVPMTVLNFVSITNGLYRSQTNFTYKNVPFHRVVRDFCIQTGDFINRDGTGSMSIYGKKFVDENFRLSHMSEGWVSMANYGKDTNGSQWFITLVPARWLDGHHVVFGRILQGMKFIHELGEIPTFKETAMPKNYIEITNCSAKDVQRYDLTKDDLIANQDIIVA</sequence>
<keyword evidence="2 4" id="KW-0697">Rotamase</keyword>
<dbReference type="PROSITE" id="PS50072">
    <property type="entry name" value="CSA_PPIASE_2"/>
    <property type="match status" value="1"/>
</dbReference>
<gene>
    <name evidence="6" type="ORF">GPM918_LOCUS3149</name>
    <name evidence="7" type="ORF">OVA965_LOCUS38007</name>
    <name evidence="8" type="ORF">SRO942_LOCUS3149</name>
    <name evidence="9" type="ORF">TMI583_LOCUS39142</name>
</gene>
<feature type="domain" description="PPIase cyclophilin-type" evidence="5">
    <location>
        <begin position="62"/>
        <end position="213"/>
    </location>
</feature>
<evidence type="ECO:0000259" key="5">
    <source>
        <dbReference type="PROSITE" id="PS50072"/>
    </source>
</evidence>
<name>A0A813SBH4_9BILA</name>
<dbReference type="GO" id="GO:0003755">
    <property type="term" value="F:peptidyl-prolyl cis-trans isomerase activity"/>
    <property type="evidence" value="ECO:0007669"/>
    <property type="project" value="UniProtKB-UniRule"/>
</dbReference>
<evidence type="ECO:0000313" key="6">
    <source>
        <dbReference type="EMBL" id="CAF0793935.1"/>
    </source>
</evidence>
<organism evidence="6 10">
    <name type="scientific">Didymodactylos carnosus</name>
    <dbReference type="NCBI Taxonomy" id="1234261"/>
    <lineage>
        <taxon>Eukaryota</taxon>
        <taxon>Metazoa</taxon>
        <taxon>Spiralia</taxon>
        <taxon>Gnathifera</taxon>
        <taxon>Rotifera</taxon>
        <taxon>Eurotatoria</taxon>
        <taxon>Bdelloidea</taxon>
        <taxon>Philodinida</taxon>
        <taxon>Philodinidae</taxon>
        <taxon>Didymodactylos</taxon>
    </lineage>
</organism>
<evidence type="ECO:0000313" key="9">
    <source>
        <dbReference type="EMBL" id="CAF4312493.1"/>
    </source>
</evidence>
<feature type="chain" id="PRO_5035952959" description="Peptidyl-prolyl cis-trans isomerase" evidence="4">
    <location>
        <begin position="24"/>
        <end position="235"/>
    </location>
</feature>
<dbReference type="PANTHER" id="PTHR11071">
    <property type="entry name" value="PEPTIDYL-PROLYL CIS-TRANS ISOMERASE"/>
    <property type="match status" value="1"/>
</dbReference>
<dbReference type="AlphaFoldDB" id="A0A813SBH4"/>
<dbReference type="InterPro" id="IPR029000">
    <property type="entry name" value="Cyclophilin-like_dom_sf"/>
</dbReference>
<accession>A0A813SBH4</accession>
<dbReference type="Pfam" id="PF00160">
    <property type="entry name" value="Pro_isomerase"/>
    <property type="match status" value="1"/>
</dbReference>
<reference evidence="6" key="1">
    <citation type="submission" date="2021-02" db="EMBL/GenBank/DDBJ databases">
        <authorList>
            <person name="Nowell W R."/>
        </authorList>
    </citation>
    <scope>NUCLEOTIDE SEQUENCE</scope>
</reference>
<dbReference type="EMBL" id="CAJOBC010000375">
    <property type="protein sequence ID" value="CAF3578372.1"/>
    <property type="molecule type" value="Genomic_DNA"/>
</dbReference>
<evidence type="ECO:0000313" key="10">
    <source>
        <dbReference type="Proteomes" id="UP000663829"/>
    </source>
</evidence>
<dbReference type="Gene3D" id="2.40.100.10">
    <property type="entry name" value="Cyclophilin-like"/>
    <property type="match status" value="1"/>
</dbReference>
<evidence type="ECO:0000256" key="3">
    <source>
        <dbReference type="ARBA" id="ARBA00023235"/>
    </source>
</evidence>
<keyword evidence="4" id="KW-0732">Signal</keyword>
<comment type="catalytic activity">
    <reaction evidence="1 4">
        <text>[protein]-peptidylproline (omega=180) = [protein]-peptidylproline (omega=0)</text>
        <dbReference type="Rhea" id="RHEA:16237"/>
        <dbReference type="Rhea" id="RHEA-COMP:10747"/>
        <dbReference type="Rhea" id="RHEA-COMP:10748"/>
        <dbReference type="ChEBI" id="CHEBI:83833"/>
        <dbReference type="ChEBI" id="CHEBI:83834"/>
        <dbReference type="EC" id="5.2.1.8"/>
    </reaction>
</comment>
<comment type="similarity">
    <text evidence="4">Belongs to the cyclophilin-type PPIase family.</text>
</comment>
<dbReference type="FunFam" id="2.40.100.10:FF:000025">
    <property type="entry name" value="Peptidyl-prolyl cis-trans isomerase CYP19-2"/>
    <property type="match status" value="1"/>
</dbReference>
<keyword evidence="10" id="KW-1185">Reference proteome</keyword>
<proteinExistence type="inferred from homology"/>
<protein>
    <recommendedName>
        <fullName evidence="4">Peptidyl-prolyl cis-trans isomerase</fullName>
        <shortName evidence="4">PPIase</shortName>
        <ecNumber evidence="4">5.2.1.8</ecNumber>
    </recommendedName>
</protein>
<dbReference type="EMBL" id="CAJNOK010036814">
    <property type="protein sequence ID" value="CAF1525766.1"/>
    <property type="molecule type" value="Genomic_DNA"/>
</dbReference>
<feature type="signal peptide" evidence="4">
    <location>
        <begin position="1"/>
        <end position="23"/>
    </location>
</feature>
<dbReference type="GO" id="GO:0006457">
    <property type="term" value="P:protein folding"/>
    <property type="evidence" value="ECO:0007669"/>
    <property type="project" value="TreeGrafter"/>
</dbReference>
<dbReference type="Proteomes" id="UP000677228">
    <property type="component" value="Unassembled WGS sequence"/>
</dbReference>
<dbReference type="Proteomes" id="UP000663829">
    <property type="component" value="Unassembled WGS sequence"/>
</dbReference>
<dbReference type="GO" id="GO:0005737">
    <property type="term" value="C:cytoplasm"/>
    <property type="evidence" value="ECO:0007669"/>
    <property type="project" value="TreeGrafter"/>
</dbReference>
<dbReference type="Proteomes" id="UP000682733">
    <property type="component" value="Unassembled WGS sequence"/>
</dbReference>
<dbReference type="EC" id="5.2.1.8" evidence="4"/>
<dbReference type="OrthoDB" id="193499at2759"/>